<dbReference type="PANTHER" id="PTHR46599">
    <property type="entry name" value="PIGGYBAC TRANSPOSABLE ELEMENT-DERIVED PROTEIN 4"/>
    <property type="match status" value="1"/>
</dbReference>
<dbReference type="EMBL" id="KQ418312">
    <property type="protein sequence ID" value="KOF87823.1"/>
    <property type="molecule type" value="Genomic_DNA"/>
</dbReference>
<dbReference type="Pfam" id="PF13843">
    <property type="entry name" value="DDE_Tnp_1_7"/>
    <property type="match status" value="2"/>
</dbReference>
<proteinExistence type="predicted"/>
<name>A0A0L8HEZ6_OCTBM</name>
<evidence type="ECO:0000259" key="1">
    <source>
        <dbReference type="Pfam" id="PF13843"/>
    </source>
</evidence>
<dbReference type="AlphaFoldDB" id="A0A0L8HEZ6"/>
<dbReference type="OrthoDB" id="6112068at2759"/>
<dbReference type="InterPro" id="IPR029526">
    <property type="entry name" value="PGBD"/>
</dbReference>
<feature type="domain" description="PiggyBac transposable element-derived protein" evidence="1">
    <location>
        <begin position="78"/>
        <end position="217"/>
    </location>
</feature>
<organism evidence="2">
    <name type="scientific">Octopus bimaculoides</name>
    <name type="common">California two-spotted octopus</name>
    <dbReference type="NCBI Taxonomy" id="37653"/>
    <lineage>
        <taxon>Eukaryota</taxon>
        <taxon>Metazoa</taxon>
        <taxon>Spiralia</taxon>
        <taxon>Lophotrochozoa</taxon>
        <taxon>Mollusca</taxon>
        <taxon>Cephalopoda</taxon>
        <taxon>Coleoidea</taxon>
        <taxon>Octopodiformes</taxon>
        <taxon>Octopoda</taxon>
        <taxon>Incirrata</taxon>
        <taxon>Octopodidae</taxon>
        <taxon>Octopus</taxon>
    </lineage>
</organism>
<feature type="non-terminal residue" evidence="2">
    <location>
        <position position="1"/>
    </location>
</feature>
<dbReference type="STRING" id="37653.A0A0L8HEZ6"/>
<accession>A0A0L8HEZ6</accession>
<reference evidence="2" key="1">
    <citation type="submission" date="2015-07" db="EMBL/GenBank/DDBJ databases">
        <title>MeaNS - Measles Nucleotide Surveillance Program.</title>
        <authorList>
            <person name="Tran T."/>
            <person name="Druce J."/>
        </authorList>
    </citation>
    <scope>NUCLEOTIDE SEQUENCE</scope>
    <source>
        <strain evidence="2">UCB-OBI-ISO-001</strain>
        <tissue evidence="2">Gonad</tissue>
    </source>
</reference>
<protein>
    <recommendedName>
        <fullName evidence="1">PiggyBac transposable element-derived protein domain-containing protein</fullName>
    </recommendedName>
</protein>
<evidence type="ECO:0000313" key="2">
    <source>
        <dbReference type="EMBL" id="KOF87823.1"/>
    </source>
</evidence>
<feature type="domain" description="PiggyBac transposable element-derived protein" evidence="1">
    <location>
        <begin position="2"/>
        <end position="69"/>
    </location>
</feature>
<gene>
    <name evidence="2" type="ORF">OCBIM_22016041mg</name>
</gene>
<sequence length="306" mass="34424">IPFFPEMMPGDRFLALFQNLHFNSVENQDDRLHKICPTVDKVAENFSMVYVPTQDICMDKKPVGTRGYTGQDRLDLPASSLISTDVVLLPNENFFDKGYNIYMDNWYSSSDLFLQVRRTNACGTVKMHRKNMSPDFHKIKLRKGKAAYPCPDSGILTLVWHDKKNICMLSKMHSASTKDTRKQDTGGNAIMKLSVVVSYNEGMGGVNHSDQLATTHKSILGSVGDGLTFKNLLFQEMIEASDLPKYRTCGLPQAGLSPLHMVKGHGHFPRLFLPTAKKTNASKRCTVCKAKGKRKENRYTVYGTLF</sequence>
<dbReference type="PANTHER" id="PTHR46599:SF3">
    <property type="entry name" value="PIGGYBAC TRANSPOSABLE ELEMENT-DERIVED PROTEIN 4"/>
    <property type="match status" value="1"/>
</dbReference>